<evidence type="ECO:0000313" key="2">
    <source>
        <dbReference type="EMBL" id="PQA48550.1"/>
    </source>
</evidence>
<accession>A0A2P6ATZ0</accession>
<sequence length="266" mass="28632">MKRVSMSKAPAASRHVVLVCLLAVLGLTACERKKPVEEPPAGAATTVSAEIALPSTPVEVKLKGQGCGDRCAEFEADWLGFPGQPALDAALLRLIDAPAGNADVAGVIRQMGQRFMTEAAEAGEPWQQDIEAELKTGVGQVSVIQVTVYTFTGGAHGMTSITPVNWDRQLGRQLALTDIILPGRADAFWAEARKAHQAWAHSRDNSGALAAGWPFATTALFALRKDGLELQYQPYEIGPYSEGAPDIRIDYARLRDVLKPEYLPAR</sequence>
<protein>
    <recommendedName>
        <fullName evidence="1">DUF3298 domain-containing protein</fullName>
    </recommendedName>
</protein>
<dbReference type="Gene3D" id="3.30.565.40">
    <property type="entry name" value="Fervidobacterium nodosum Rt17-B1 like"/>
    <property type="match status" value="1"/>
</dbReference>
<evidence type="ECO:0000313" key="3">
    <source>
        <dbReference type="Proteomes" id="UP000243900"/>
    </source>
</evidence>
<evidence type="ECO:0000259" key="1">
    <source>
        <dbReference type="Pfam" id="PF11738"/>
    </source>
</evidence>
<dbReference type="PROSITE" id="PS51257">
    <property type="entry name" value="PROKAR_LIPOPROTEIN"/>
    <property type="match status" value="1"/>
</dbReference>
<gene>
    <name evidence="2" type="ORF">C5O18_03240</name>
</gene>
<reference evidence="3" key="1">
    <citation type="submission" date="2018-02" db="EMBL/GenBank/DDBJ databases">
        <title>Genome sequencing of Solimonas sp. HR-BB.</title>
        <authorList>
            <person name="Lee Y."/>
            <person name="Jeon C.O."/>
        </authorList>
    </citation>
    <scope>NUCLEOTIDE SEQUENCE [LARGE SCALE GENOMIC DNA]</scope>
    <source>
        <strain evidence="3">HR-E</strain>
    </source>
</reference>
<organism evidence="2 3">
    <name type="scientific">Amnimonas aquatica</name>
    <dbReference type="NCBI Taxonomy" id="2094561"/>
    <lineage>
        <taxon>Bacteria</taxon>
        <taxon>Pseudomonadati</taxon>
        <taxon>Pseudomonadota</taxon>
        <taxon>Gammaproteobacteria</taxon>
        <taxon>Moraxellales</taxon>
        <taxon>Moraxellaceae</taxon>
        <taxon>Amnimonas</taxon>
    </lineage>
</organism>
<dbReference type="InterPro" id="IPR021729">
    <property type="entry name" value="DUF3298"/>
</dbReference>
<dbReference type="Gene3D" id="3.90.640.20">
    <property type="entry name" value="Heat-shock cognate protein, ATPase"/>
    <property type="match status" value="1"/>
</dbReference>
<keyword evidence="3" id="KW-1185">Reference proteome</keyword>
<feature type="domain" description="DUF3298" evidence="1">
    <location>
        <begin position="178"/>
        <end position="251"/>
    </location>
</feature>
<dbReference type="InterPro" id="IPR037126">
    <property type="entry name" value="PdaC/RsiV-like_sf"/>
</dbReference>
<dbReference type="AlphaFoldDB" id="A0A2P6ATZ0"/>
<name>A0A2P6ATZ0_9GAMM</name>
<dbReference type="Proteomes" id="UP000243900">
    <property type="component" value="Unassembled WGS sequence"/>
</dbReference>
<dbReference type="Pfam" id="PF11738">
    <property type="entry name" value="DUF3298"/>
    <property type="match status" value="1"/>
</dbReference>
<dbReference type="EMBL" id="PTQZ01000044">
    <property type="protein sequence ID" value="PQA48550.1"/>
    <property type="molecule type" value="Genomic_DNA"/>
</dbReference>
<comment type="caution">
    <text evidence="2">The sequence shown here is derived from an EMBL/GenBank/DDBJ whole genome shotgun (WGS) entry which is preliminary data.</text>
</comment>
<proteinExistence type="predicted"/>